<dbReference type="RefSeq" id="WP_009206077.1">
    <property type="nucleotide sequence ID" value="NC_022357.1"/>
</dbReference>
<evidence type="ECO:0000259" key="7">
    <source>
        <dbReference type="PROSITE" id="PS51379"/>
    </source>
</evidence>
<keyword evidence="5 6" id="KW-0411">Iron-sulfur</keyword>
<keyword evidence="6" id="KW-0813">Transport</keyword>
<dbReference type="GO" id="GO:0019154">
    <property type="term" value="F:glycolate dehydrogenase activity"/>
    <property type="evidence" value="ECO:0007669"/>
    <property type="project" value="UniProtKB-EC"/>
</dbReference>
<evidence type="ECO:0000256" key="4">
    <source>
        <dbReference type="ARBA" id="ARBA00023004"/>
    </source>
</evidence>
<comment type="catalytic activity">
    <reaction evidence="6">
        <text>glycolate + A = glyoxylate + AH2</text>
        <dbReference type="Rhea" id="RHEA:21264"/>
        <dbReference type="ChEBI" id="CHEBI:13193"/>
        <dbReference type="ChEBI" id="CHEBI:17499"/>
        <dbReference type="ChEBI" id="CHEBI:29805"/>
        <dbReference type="ChEBI" id="CHEBI:36655"/>
        <dbReference type="EC" id="1.1.99.14"/>
    </reaction>
</comment>
<dbReference type="EC" id="1.1.99.14" evidence="6"/>
<dbReference type="GO" id="GO:0051539">
    <property type="term" value="F:4 iron, 4 sulfur cluster binding"/>
    <property type="evidence" value="ECO:0007669"/>
    <property type="project" value="UniProtKB-UniRule"/>
</dbReference>
<comment type="catalytic activity">
    <reaction evidence="6">
        <text>(R)-lactate + A = pyruvate + AH2</text>
        <dbReference type="Rhea" id="RHEA:15089"/>
        <dbReference type="ChEBI" id="CHEBI:13193"/>
        <dbReference type="ChEBI" id="CHEBI:15361"/>
        <dbReference type="ChEBI" id="CHEBI:16004"/>
        <dbReference type="ChEBI" id="CHEBI:17499"/>
    </reaction>
</comment>
<organism evidence="8 9">
    <name type="scientific">Sulfuricella denitrificans (strain DSM 22764 / NBRC 105220 / skB26)</name>
    <dbReference type="NCBI Taxonomy" id="1163617"/>
    <lineage>
        <taxon>Bacteria</taxon>
        <taxon>Pseudomonadati</taxon>
        <taxon>Pseudomonadota</taxon>
        <taxon>Betaproteobacteria</taxon>
        <taxon>Nitrosomonadales</taxon>
        <taxon>Sulfuricellaceae</taxon>
        <taxon>Sulfuricella</taxon>
    </lineage>
</organism>
<accession>S6ABS7</accession>
<dbReference type="SUPFAM" id="SSF46548">
    <property type="entry name" value="alpha-helical ferredoxin"/>
    <property type="match status" value="1"/>
</dbReference>
<dbReference type="InterPro" id="IPR012257">
    <property type="entry name" value="Glc_ox_4Fe-4S"/>
</dbReference>
<evidence type="ECO:0000256" key="2">
    <source>
        <dbReference type="ARBA" id="ARBA00022723"/>
    </source>
</evidence>
<dbReference type="InterPro" id="IPR009051">
    <property type="entry name" value="Helical_ferredxn"/>
</dbReference>
<keyword evidence="3" id="KW-0677">Repeat</keyword>
<keyword evidence="2 6" id="KW-0479">Metal-binding</keyword>
<reference evidence="8 9" key="1">
    <citation type="journal article" date="2012" name="Appl. Environ. Microbiol.">
        <title>Draft genome sequence of a psychrotolerant sulfur-oxidizing bacterium, Sulfuricella denitrificans skB26, and proteomic insights into cold adaptation.</title>
        <authorList>
            <person name="Watanabe T."/>
            <person name="Kojima H."/>
            <person name="Fukui M."/>
        </authorList>
    </citation>
    <scope>NUCLEOTIDE SEQUENCE [LARGE SCALE GENOMIC DNA]</scope>
    <source>
        <strain evidence="9">skB26</strain>
    </source>
</reference>
<keyword evidence="4 6" id="KW-0408">Iron</keyword>
<evidence type="ECO:0000313" key="9">
    <source>
        <dbReference type="Proteomes" id="UP000015559"/>
    </source>
</evidence>
<dbReference type="PROSITE" id="PS51379">
    <property type="entry name" value="4FE4S_FER_2"/>
    <property type="match status" value="2"/>
</dbReference>
<dbReference type="STRING" id="1163617.SCD_n01139"/>
<dbReference type="GO" id="GO:0046872">
    <property type="term" value="F:metal ion binding"/>
    <property type="evidence" value="ECO:0007669"/>
    <property type="project" value="UniProtKB-UniRule"/>
</dbReference>
<dbReference type="AlphaFoldDB" id="S6ABS7"/>
<dbReference type="EMBL" id="AP013066">
    <property type="protein sequence ID" value="BAN34973.1"/>
    <property type="molecule type" value="Genomic_DNA"/>
</dbReference>
<evidence type="ECO:0000256" key="3">
    <source>
        <dbReference type="ARBA" id="ARBA00022737"/>
    </source>
</evidence>
<dbReference type="eggNOG" id="COG0247">
    <property type="taxonomic scope" value="Bacteria"/>
</dbReference>
<evidence type="ECO:0000256" key="1">
    <source>
        <dbReference type="ARBA" id="ARBA00022485"/>
    </source>
</evidence>
<dbReference type="PROSITE" id="PS00198">
    <property type="entry name" value="4FE4S_FER_1"/>
    <property type="match status" value="1"/>
</dbReference>
<feature type="domain" description="4Fe-4S ferredoxin-type" evidence="7">
    <location>
        <begin position="14"/>
        <end position="46"/>
    </location>
</feature>
<proteinExistence type="predicted"/>
<evidence type="ECO:0000256" key="5">
    <source>
        <dbReference type="ARBA" id="ARBA00023014"/>
    </source>
</evidence>
<dbReference type="InterPro" id="IPR004017">
    <property type="entry name" value="Cys_rich_dom"/>
</dbReference>
<dbReference type="PIRSF" id="PIRSF000139">
    <property type="entry name" value="Glc_ox_4Fe-4S"/>
    <property type="match status" value="1"/>
</dbReference>
<evidence type="ECO:0000256" key="6">
    <source>
        <dbReference type="PIRNR" id="PIRNR000139"/>
    </source>
</evidence>
<dbReference type="Pfam" id="PF02754">
    <property type="entry name" value="CCG"/>
    <property type="match status" value="2"/>
</dbReference>
<name>S6ABS7_SULDS</name>
<keyword evidence="1 6" id="KW-0004">4Fe-4S</keyword>
<dbReference type="PANTHER" id="PTHR32479:SF17">
    <property type="entry name" value="GLYCOLATE OXIDASE IRON-SULFUR SUBUNIT"/>
    <property type="match status" value="1"/>
</dbReference>
<evidence type="ECO:0000313" key="8">
    <source>
        <dbReference type="EMBL" id="BAN34973.1"/>
    </source>
</evidence>
<dbReference type="InterPro" id="IPR017900">
    <property type="entry name" value="4Fe4S_Fe_S_CS"/>
</dbReference>
<comment type="cofactor">
    <cofactor evidence="6">
        <name>[4Fe-4S] cluster</name>
        <dbReference type="ChEBI" id="CHEBI:49883"/>
    </cofactor>
    <text evidence="6">Binds 2 [4Fe-4S] clusters.</text>
</comment>
<dbReference type="HOGENOM" id="CLU_023081_0_0_4"/>
<dbReference type="PANTHER" id="PTHR32479">
    <property type="entry name" value="GLYCOLATE OXIDASE IRON-SULFUR SUBUNIT"/>
    <property type="match status" value="1"/>
</dbReference>
<feature type="domain" description="4Fe-4S ferredoxin-type" evidence="7">
    <location>
        <begin position="66"/>
        <end position="89"/>
    </location>
</feature>
<keyword evidence="9" id="KW-1185">Reference proteome</keyword>
<dbReference type="InterPro" id="IPR017896">
    <property type="entry name" value="4Fe4S_Fe-S-bd"/>
</dbReference>
<protein>
    <recommendedName>
        <fullName evidence="6">Glycolate oxidase iron-sulfur subunit</fullName>
        <ecNumber evidence="6">1.1.99.14</ecNumber>
    </recommendedName>
</protein>
<dbReference type="Pfam" id="PF13183">
    <property type="entry name" value="Fer4_8"/>
    <property type="match status" value="1"/>
</dbReference>
<dbReference type="KEGG" id="sdr:SCD_n01139"/>
<gene>
    <name evidence="8" type="ORF">SCD_n01139</name>
</gene>
<sequence length="407" mass="44368">MQTAIADSILQRAEIAEADAVLRACVHCGFCNATCPTYQLLGSELDGPRGRIYLIKEMLEGNQSSAKTRLHLDRCLTCRSCETTCPSGVQFGRLIDIGRQEIERRSPRLLWAGMARHVLLGVLPYTSRLRVAFALGRLARPLLPAMLRHKLPRARKPLPRPQTQNQRRMLVLEGCVQPLAAPTTNAAAASVLDKLGIGLVSAPQAGCCGAMHQHLAAADSAREMMRRNIDAWWPYVEQGIEAIVMTASGCGVMVKDYGYALKDDTAYAAKAARISALTRDLSEILRDENLDLFAGIGKGRRVACQSSCTLQHGQKLGGEVEKILQYCGYTLTPVADSHLCCGAAGTYTLLQPALSQQLLNQKITALLQAEPDVIITSNIGCQLHLESASKVPVRHWIELLVHPQSSI</sequence>
<keyword evidence="6" id="KW-0249">Electron transport</keyword>
<comment type="function">
    <text evidence="6">Component of a complex that catalyzes the oxidation of glycolate to glyoxylate.</text>
</comment>
<dbReference type="NCBIfam" id="NF008434">
    <property type="entry name" value="PRK11274.1"/>
    <property type="match status" value="1"/>
</dbReference>
<dbReference type="Gene3D" id="1.10.1060.10">
    <property type="entry name" value="Alpha-helical ferredoxin"/>
    <property type="match status" value="1"/>
</dbReference>
<dbReference type="OrthoDB" id="9765258at2"/>
<dbReference type="Proteomes" id="UP000015559">
    <property type="component" value="Chromosome"/>
</dbReference>